<evidence type="ECO:0000313" key="3">
    <source>
        <dbReference type="Proteomes" id="UP001151699"/>
    </source>
</evidence>
<accession>A0A9Q0NG44</accession>
<gene>
    <name evidence="2" type="ORF">Bhyg_04704</name>
</gene>
<feature type="compositionally biased region" description="Basic and acidic residues" evidence="1">
    <location>
        <begin position="125"/>
        <end position="138"/>
    </location>
</feature>
<evidence type="ECO:0000256" key="1">
    <source>
        <dbReference type="SAM" id="MobiDB-lite"/>
    </source>
</evidence>
<comment type="caution">
    <text evidence="2">The sequence shown here is derived from an EMBL/GenBank/DDBJ whole genome shotgun (WGS) entry which is preliminary data.</text>
</comment>
<name>A0A9Q0NG44_9DIPT</name>
<protein>
    <submittedName>
        <fullName evidence="2">Uncharacterized protein</fullName>
    </submittedName>
</protein>
<keyword evidence="3" id="KW-1185">Reference proteome</keyword>
<dbReference type="EMBL" id="WJQU01000001">
    <property type="protein sequence ID" value="KAJ6649468.1"/>
    <property type="molecule type" value="Genomic_DNA"/>
</dbReference>
<dbReference type="AlphaFoldDB" id="A0A9Q0NG44"/>
<dbReference type="Proteomes" id="UP001151699">
    <property type="component" value="Chromosome A"/>
</dbReference>
<proteinExistence type="predicted"/>
<organism evidence="2 3">
    <name type="scientific">Pseudolycoriella hygida</name>
    <dbReference type="NCBI Taxonomy" id="35572"/>
    <lineage>
        <taxon>Eukaryota</taxon>
        <taxon>Metazoa</taxon>
        <taxon>Ecdysozoa</taxon>
        <taxon>Arthropoda</taxon>
        <taxon>Hexapoda</taxon>
        <taxon>Insecta</taxon>
        <taxon>Pterygota</taxon>
        <taxon>Neoptera</taxon>
        <taxon>Endopterygota</taxon>
        <taxon>Diptera</taxon>
        <taxon>Nematocera</taxon>
        <taxon>Sciaroidea</taxon>
        <taxon>Sciaridae</taxon>
        <taxon>Pseudolycoriella</taxon>
    </lineage>
</organism>
<evidence type="ECO:0000313" key="2">
    <source>
        <dbReference type="EMBL" id="KAJ6649468.1"/>
    </source>
</evidence>
<reference evidence="2" key="1">
    <citation type="submission" date="2022-07" db="EMBL/GenBank/DDBJ databases">
        <authorList>
            <person name="Trinca V."/>
            <person name="Uliana J.V.C."/>
            <person name="Torres T.T."/>
            <person name="Ward R.J."/>
            <person name="Monesi N."/>
        </authorList>
    </citation>
    <scope>NUCLEOTIDE SEQUENCE</scope>
    <source>
        <strain evidence="2">HSMRA1968</strain>
        <tissue evidence="2">Whole embryos</tissue>
    </source>
</reference>
<sequence>MYGFGLLKFERKKKYIDKLKAEGKFENFKKKKVADELRRKAKIRAGLELLPKAARNKTIRSNLAYNSRKVAEHRQHKKLVSLPETTHNGNGSSIIEFRVNSQTVEQFLQIMKPLTTSTRQVTRSSAKEKFAGKGLTEKKSKKAQSMLRIHKTKAREVIDSTMSLVKMSSKNMKDVMKMQQPSNSDGIRSISVILDHRSSNDSAFEEADIVHPSNQIGRSVLLPDYQSPNNSVSQNLNFTVEGNFIESEEILPEYEPANNSVAEVSGRVTKRKKRNDRKWRKDITCQTEEEVLSIIRSEDIWSKLTKSSSNKGERVFYLCNKIKSKAKVQCDSGPCVLYNNDSASVTILRSANNHNHDDLIEKLFRPINEETGITIKNLLTEGYHRKEILNELFNRKLDVPSKTQLNNFIARVNDEKYGKSRIKLSELFKFLEGNSRVPEESNKPFVLDSTISDPDKTDILFGFFVSSKKLLENAIGKKLIAVDST</sequence>
<feature type="region of interest" description="Disordered" evidence="1">
    <location>
        <begin position="119"/>
        <end position="144"/>
    </location>
</feature>